<keyword evidence="1" id="KW-1133">Transmembrane helix</keyword>
<protein>
    <recommendedName>
        <fullName evidence="4">Glycine zipper family protein</fullName>
    </recommendedName>
</protein>
<proteinExistence type="predicted"/>
<evidence type="ECO:0008006" key="4">
    <source>
        <dbReference type="Google" id="ProtNLM"/>
    </source>
</evidence>
<keyword evidence="1" id="KW-0812">Transmembrane</keyword>
<name>A0ABQ3C000_9GAMM</name>
<dbReference type="Proteomes" id="UP000643403">
    <property type="component" value="Unassembled WGS sequence"/>
</dbReference>
<accession>A0ABQ3C000</accession>
<dbReference type="EMBL" id="BMXY01000001">
    <property type="protein sequence ID" value="GGZ62399.1"/>
    <property type="molecule type" value="Genomic_DNA"/>
</dbReference>
<evidence type="ECO:0000256" key="1">
    <source>
        <dbReference type="SAM" id="Phobius"/>
    </source>
</evidence>
<comment type="caution">
    <text evidence="2">The sequence shown here is derived from an EMBL/GenBank/DDBJ whole genome shotgun (WGS) entry which is preliminary data.</text>
</comment>
<dbReference type="RefSeq" id="WP_189448442.1">
    <property type="nucleotide sequence ID" value="NZ_BMXY01000001.1"/>
</dbReference>
<reference evidence="3" key="1">
    <citation type="journal article" date="2019" name="Int. J. Syst. Evol. Microbiol.">
        <title>The Global Catalogue of Microorganisms (GCM) 10K type strain sequencing project: providing services to taxonomists for standard genome sequencing and annotation.</title>
        <authorList>
            <consortium name="The Broad Institute Genomics Platform"/>
            <consortium name="The Broad Institute Genome Sequencing Center for Infectious Disease"/>
            <person name="Wu L."/>
            <person name="Ma J."/>
        </authorList>
    </citation>
    <scope>NUCLEOTIDE SEQUENCE [LARGE SCALE GENOMIC DNA]</scope>
    <source>
        <strain evidence="3">KCTC 22558</strain>
    </source>
</reference>
<evidence type="ECO:0000313" key="3">
    <source>
        <dbReference type="Proteomes" id="UP000643403"/>
    </source>
</evidence>
<keyword evidence="3" id="KW-1185">Reference proteome</keyword>
<keyword evidence="1" id="KW-0472">Membrane</keyword>
<organism evidence="2 3">
    <name type="scientific">Cognatilysobacter xinjiangensis</name>
    <dbReference type="NCBI Taxonomy" id="546892"/>
    <lineage>
        <taxon>Bacteria</taxon>
        <taxon>Pseudomonadati</taxon>
        <taxon>Pseudomonadota</taxon>
        <taxon>Gammaproteobacteria</taxon>
        <taxon>Lysobacterales</taxon>
        <taxon>Lysobacteraceae</taxon>
        <taxon>Cognatilysobacter</taxon>
    </lineage>
</organism>
<evidence type="ECO:0000313" key="2">
    <source>
        <dbReference type="EMBL" id="GGZ62399.1"/>
    </source>
</evidence>
<feature type="transmembrane region" description="Helical" evidence="1">
    <location>
        <begin position="29"/>
        <end position="45"/>
    </location>
</feature>
<gene>
    <name evidence="2" type="ORF">GCM10008101_15690</name>
</gene>
<sequence>MDRRRRGGFLAIGLGAGIAIGVGMRNIAVGAALGLAFGLLLMRLAERREGR</sequence>